<accession>A0ABS9T1W7</accession>
<protein>
    <submittedName>
        <fullName evidence="1">HEXXH motif-containing putative peptide modification protein</fullName>
    </submittedName>
</protein>
<evidence type="ECO:0000313" key="2">
    <source>
        <dbReference type="Proteomes" id="UP001166784"/>
    </source>
</evidence>
<evidence type="ECO:0000313" key="1">
    <source>
        <dbReference type="EMBL" id="MCH6162513.1"/>
    </source>
</evidence>
<reference evidence="1" key="2">
    <citation type="journal article" date="2023" name="Int. J. Syst. Evol. Microbiol.">
        <title>Streptomyces marispadix sp. nov., isolated from marine beach sediment of the Northern Coast of Portugal.</title>
        <authorList>
            <person name="dos Santos J.D.N."/>
            <person name="Vitorino I.R."/>
            <person name="Kallscheuer N."/>
            <person name="Srivastava A."/>
            <person name="Krautwurst S."/>
            <person name="Marz M."/>
            <person name="Jogler C."/>
            <person name="Lobo Da Cunha A."/>
            <person name="Catita J."/>
            <person name="Goncalves H."/>
            <person name="Gonzalez I."/>
            <person name="Reyes F."/>
            <person name="Lage O.M."/>
        </authorList>
    </citation>
    <scope>NUCLEOTIDE SEQUENCE</scope>
    <source>
        <strain evidence="1">M600PL45_2</strain>
    </source>
</reference>
<organism evidence="1 2">
    <name type="scientific">Streptomyces marispadix</name>
    <dbReference type="NCBI Taxonomy" id="2922868"/>
    <lineage>
        <taxon>Bacteria</taxon>
        <taxon>Bacillati</taxon>
        <taxon>Actinomycetota</taxon>
        <taxon>Actinomycetes</taxon>
        <taxon>Kitasatosporales</taxon>
        <taxon>Streptomycetaceae</taxon>
        <taxon>Streptomyces</taxon>
    </lineage>
</organism>
<dbReference type="RefSeq" id="WP_241061448.1">
    <property type="nucleotide sequence ID" value="NZ_JAKWJU010000002.1"/>
</dbReference>
<gene>
    <name evidence="1" type="ORF">MMA15_19610</name>
</gene>
<proteinExistence type="predicted"/>
<dbReference type="NCBIfam" id="TIGR04267">
    <property type="entry name" value="mod_HExxH"/>
    <property type="match status" value="1"/>
</dbReference>
<comment type="caution">
    <text evidence="1">The sequence shown here is derived from an EMBL/GenBank/DDBJ whole genome shotgun (WGS) entry which is preliminary data.</text>
</comment>
<name>A0ABS9T1W7_9ACTN</name>
<dbReference type="EMBL" id="JAKWJU010000002">
    <property type="protein sequence ID" value="MCH6162513.1"/>
    <property type="molecule type" value="Genomic_DNA"/>
</dbReference>
<reference evidence="1" key="1">
    <citation type="submission" date="2022-03" db="EMBL/GenBank/DDBJ databases">
        <authorList>
            <person name="Santos J.D.N."/>
            <person name="Kallscheuer N."/>
            <person name="Jogler C."/>
            <person name="Lage O.M."/>
        </authorList>
    </citation>
    <scope>NUCLEOTIDE SEQUENCE</scope>
    <source>
        <strain evidence="1">M600PL45_2</strain>
    </source>
</reference>
<dbReference type="InterPro" id="IPR026337">
    <property type="entry name" value="AKG_HExxH"/>
</dbReference>
<dbReference type="Proteomes" id="UP001166784">
    <property type="component" value="Unassembled WGS sequence"/>
</dbReference>
<sequence length="397" mass="42578">MTAQQLWLLGRTRAQPGDVDAHLRVVHHHRLLLLKSLYERVNAERDTLPASALRDFAAHWELLERAEAHSPGSTRHALAYPTVGSRLVRALYAREPGAFGAELALIGQIAAAAALRSGCPFELVLPAPEGELVLPGVGGYECPSGELRLEVDAGAGPEPARAPAQLPGGHTVLDDIDPCHTPPDGGLSQPPAAHTAAASQWWSPLWREAMDLLFAADPQRAREVAALTRCLVPLTPLPEGPENLYSATLRASPGAVLTTPPEDASVLAEVLVHEIQHTKLAVLCDLTPLYFPGGPAVHKVPWRTDPRPIGGLLQGAYAHLALTDLWHRIAGTRGTGVPATVRRAARSRHREYRDQVAEVLPTLAESAELTDNGRELVSGMAAHHRRLGSAGNSVTMR</sequence>
<keyword evidence="2" id="KW-1185">Reference proteome</keyword>